<keyword evidence="1" id="KW-0472">Membrane</keyword>
<sequence length="115" mass="13622">MTSIQIIASIFGLIMVYLSFLHYKRHEFNRYQFVIWEILWFGFIIVTILPDRFNVITERLGIARAFDLFAIGAFVMVLSLSFHNYLLITRLEKRLENKVRQKALSELSSIKVKHL</sequence>
<dbReference type="InterPro" id="IPR019277">
    <property type="entry name" value="DUF2304"/>
</dbReference>
<protein>
    <recommendedName>
        <fullName evidence="4">DUF2304 domain-containing protein</fullName>
    </recommendedName>
</protein>
<keyword evidence="1" id="KW-0812">Transmembrane</keyword>
<gene>
    <name evidence="2" type="ORF">A3B74_00455</name>
</gene>
<keyword evidence="1" id="KW-1133">Transmembrane helix</keyword>
<name>A0A1G2AS40_9BACT</name>
<proteinExistence type="predicted"/>
<dbReference type="Proteomes" id="UP000177165">
    <property type="component" value="Unassembled WGS sequence"/>
</dbReference>
<evidence type="ECO:0000313" key="2">
    <source>
        <dbReference type="EMBL" id="OGY79306.1"/>
    </source>
</evidence>
<dbReference type="STRING" id="1798540.A3B74_00455"/>
<evidence type="ECO:0000256" key="1">
    <source>
        <dbReference type="SAM" id="Phobius"/>
    </source>
</evidence>
<evidence type="ECO:0008006" key="4">
    <source>
        <dbReference type="Google" id="ProtNLM"/>
    </source>
</evidence>
<evidence type="ECO:0000313" key="3">
    <source>
        <dbReference type="Proteomes" id="UP000177165"/>
    </source>
</evidence>
<accession>A0A1G2AS40</accession>
<reference evidence="2 3" key="1">
    <citation type="journal article" date="2016" name="Nat. Commun.">
        <title>Thousands of microbial genomes shed light on interconnected biogeochemical processes in an aquifer system.</title>
        <authorList>
            <person name="Anantharaman K."/>
            <person name="Brown C.T."/>
            <person name="Hug L.A."/>
            <person name="Sharon I."/>
            <person name="Castelle C.J."/>
            <person name="Probst A.J."/>
            <person name="Thomas B.C."/>
            <person name="Singh A."/>
            <person name="Wilkins M.J."/>
            <person name="Karaoz U."/>
            <person name="Brodie E.L."/>
            <person name="Williams K.H."/>
            <person name="Hubbard S.S."/>
            <person name="Banfield J.F."/>
        </authorList>
    </citation>
    <scope>NUCLEOTIDE SEQUENCE [LARGE SCALE GENOMIC DNA]</scope>
</reference>
<dbReference type="Pfam" id="PF10066">
    <property type="entry name" value="DUF2304"/>
    <property type="match status" value="1"/>
</dbReference>
<comment type="caution">
    <text evidence="2">The sequence shown here is derived from an EMBL/GenBank/DDBJ whole genome shotgun (WGS) entry which is preliminary data.</text>
</comment>
<organism evidence="2 3">
    <name type="scientific">Candidatus Kerfeldbacteria bacterium RIFCSPHIGHO2_02_FULL_42_14</name>
    <dbReference type="NCBI Taxonomy" id="1798540"/>
    <lineage>
        <taxon>Bacteria</taxon>
        <taxon>Candidatus Kerfeldiibacteriota</taxon>
    </lineage>
</organism>
<dbReference type="EMBL" id="MHKB01000009">
    <property type="protein sequence ID" value="OGY79306.1"/>
    <property type="molecule type" value="Genomic_DNA"/>
</dbReference>
<dbReference type="AlphaFoldDB" id="A0A1G2AS40"/>
<feature type="transmembrane region" description="Helical" evidence="1">
    <location>
        <begin position="30"/>
        <end position="49"/>
    </location>
</feature>
<feature type="transmembrane region" description="Helical" evidence="1">
    <location>
        <begin position="6"/>
        <end position="23"/>
    </location>
</feature>
<feature type="transmembrane region" description="Helical" evidence="1">
    <location>
        <begin position="69"/>
        <end position="88"/>
    </location>
</feature>